<gene>
    <name evidence="1" type="ORF">CD33_08300</name>
</gene>
<dbReference type="Proteomes" id="UP000030408">
    <property type="component" value="Unassembled WGS sequence"/>
</dbReference>
<accession>A0A0A3HY43</accession>
<dbReference type="EMBL" id="JPVO01000047">
    <property type="protein sequence ID" value="KGR76160.1"/>
    <property type="molecule type" value="Genomic_DNA"/>
</dbReference>
<keyword evidence="2" id="KW-1185">Reference proteome</keyword>
<dbReference type="RefSeq" id="WP_036199829.1">
    <property type="nucleotide sequence ID" value="NZ_AVCY01000009.1"/>
</dbReference>
<protein>
    <submittedName>
        <fullName evidence="1">Uncharacterized protein</fullName>
    </submittedName>
</protein>
<dbReference type="AlphaFoldDB" id="A0A0A3HY43"/>
<evidence type="ECO:0000313" key="1">
    <source>
        <dbReference type="EMBL" id="KGR76160.1"/>
    </source>
</evidence>
<dbReference type="eggNOG" id="ENOG502ZMFY">
    <property type="taxonomic scope" value="Bacteria"/>
</dbReference>
<proteinExistence type="predicted"/>
<comment type="caution">
    <text evidence="1">The sequence shown here is derived from an EMBL/GenBank/DDBJ whole genome shotgun (WGS) entry which is preliminary data.</text>
</comment>
<reference evidence="1 2" key="1">
    <citation type="submission" date="2014-02" db="EMBL/GenBank/DDBJ databases">
        <title>Draft genome sequence of Lysinibacillus sinduriensis JCM 15800.</title>
        <authorList>
            <person name="Zhang F."/>
            <person name="Wang G."/>
            <person name="Zhang L."/>
        </authorList>
    </citation>
    <scope>NUCLEOTIDE SEQUENCE [LARGE SCALE GENOMIC DNA]</scope>
    <source>
        <strain evidence="1 2">JCM 15800</strain>
    </source>
</reference>
<organism evidence="1 2">
    <name type="scientific">Ureibacillus sinduriensis BLB-1 = JCM 15800</name>
    <dbReference type="NCBI Taxonomy" id="1384057"/>
    <lineage>
        <taxon>Bacteria</taxon>
        <taxon>Bacillati</taxon>
        <taxon>Bacillota</taxon>
        <taxon>Bacilli</taxon>
        <taxon>Bacillales</taxon>
        <taxon>Caryophanaceae</taxon>
        <taxon>Ureibacillus</taxon>
    </lineage>
</organism>
<evidence type="ECO:0000313" key="2">
    <source>
        <dbReference type="Proteomes" id="UP000030408"/>
    </source>
</evidence>
<name>A0A0A3HY43_9BACL</name>
<sequence length="152" mass="18209">MKANHQTIQSLFQDAIRYDEPYTAHLIYFATRKGKVEMQDPAAKLYEMTLTREEQDKIRDMHTADKLGMRTIKLYAIKRNPTNYVFYFASNAWDARELHHQLYGCWENHLISAYNQMIDKGLYFPDRKITRTFRELMKETVVFPRWVCEVGM</sequence>
<dbReference type="OrthoDB" id="2735437at2"/>